<evidence type="ECO:0000313" key="2">
    <source>
        <dbReference type="Proteomes" id="UP000499080"/>
    </source>
</evidence>
<dbReference type="EMBL" id="BGPR01002182">
    <property type="protein sequence ID" value="GBM69167.1"/>
    <property type="molecule type" value="Genomic_DNA"/>
</dbReference>
<evidence type="ECO:0008006" key="3">
    <source>
        <dbReference type="Google" id="ProtNLM"/>
    </source>
</evidence>
<dbReference type="InterPro" id="IPR052709">
    <property type="entry name" value="Transposase-MT_Hybrid"/>
</dbReference>
<dbReference type="Proteomes" id="UP000499080">
    <property type="component" value="Unassembled WGS sequence"/>
</dbReference>
<sequence length="98" mass="11300">MIDKIHDIVLSDRRIKVCEIAEATGISQVTMLSILHEKLGVKKVSARWVPRLLSMENKRNCVINSEAALELFCRNPDKFLHRYITVDDTQIPYYAPET</sequence>
<name>A0A4Y2HUM2_ARAVE</name>
<dbReference type="OrthoDB" id="6428254at2759"/>
<evidence type="ECO:0000313" key="1">
    <source>
        <dbReference type="EMBL" id="GBM69167.1"/>
    </source>
</evidence>
<organism evidence="1 2">
    <name type="scientific">Araneus ventricosus</name>
    <name type="common">Orbweaver spider</name>
    <name type="synonym">Epeira ventricosa</name>
    <dbReference type="NCBI Taxonomy" id="182803"/>
    <lineage>
        <taxon>Eukaryota</taxon>
        <taxon>Metazoa</taxon>
        <taxon>Ecdysozoa</taxon>
        <taxon>Arthropoda</taxon>
        <taxon>Chelicerata</taxon>
        <taxon>Arachnida</taxon>
        <taxon>Araneae</taxon>
        <taxon>Araneomorphae</taxon>
        <taxon>Entelegynae</taxon>
        <taxon>Araneoidea</taxon>
        <taxon>Araneidae</taxon>
        <taxon>Araneus</taxon>
    </lineage>
</organism>
<dbReference type="AlphaFoldDB" id="A0A4Y2HUM2"/>
<dbReference type="PANTHER" id="PTHR46060">
    <property type="entry name" value="MARINER MOS1 TRANSPOSASE-LIKE PROTEIN"/>
    <property type="match status" value="1"/>
</dbReference>
<reference evidence="1 2" key="1">
    <citation type="journal article" date="2019" name="Sci. Rep.">
        <title>Orb-weaving spider Araneus ventricosus genome elucidates the spidroin gene catalogue.</title>
        <authorList>
            <person name="Kono N."/>
            <person name="Nakamura H."/>
            <person name="Ohtoshi R."/>
            <person name="Moran D.A.P."/>
            <person name="Shinohara A."/>
            <person name="Yoshida Y."/>
            <person name="Fujiwara M."/>
            <person name="Mori M."/>
            <person name="Tomita M."/>
            <person name="Arakawa K."/>
        </authorList>
    </citation>
    <scope>NUCLEOTIDE SEQUENCE [LARGE SCALE GENOMIC DNA]</scope>
</reference>
<dbReference type="PANTHER" id="PTHR46060:SF1">
    <property type="entry name" value="MARINER MOS1 TRANSPOSASE-LIKE PROTEIN"/>
    <property type="match status" value="1"/>
</dbReference>
<comment type="caution">
    <text evidence="1">The sequence shown here is derived from an EMBL/GenBank/DDBJ whole genome shotgun (WGS) entry which is preliminary data.</text>
</comment>
<keyword evidence="2" id="KW-1185">Reference proteome</keyword>
<accession>A0A4Y2HUM2</accession>
<protein>
    <recommendedName>
        <fullName evidence="3">Histone-lysine N-methyltransferase SETMAR</fullName>
    </recommendedName>
</protein>
<gene>
    <name evidence="1" type="ORF">AVEN_91751_1</name>
</gene>
<proteinExistence type="predicted"/>